<reference evidence="4" key="1">
    <citation type="journal article" date="2011" name="MBio">
        <title>Novel metabolic attributes of the genus Cyanothece, comprising a group of unicellular nitrogen-fixing Cyanobacteria.</title>
        <authorList>
            <person name="Bandyopadhyay A."/>
            <person name="Elvitigala T."/>
            <person name="Welsh E."/>
            <person name="Stockel J."/>
            <person name="Liberton M."/>
            <person name="Min H."/>
            <person name="Sherman L.A."/>
            <person name="Pakrasi H.B."/>
        </authorList>
    </citation>
    <scope>NUCLEOTIDE SEQUENCE [LARGE SCALE GENOMIC DNA]</scope>
    <source>
        <strain evidence="4">PCC 7424</strain>
    </source>
</reference>
<keyword evidence="4" id="KW-1185">Reference proteome</keyword>
<dbReference type="RefSeq" id="WP_015955564.1">
    <property type="nucleotide sequence ID" value="NC_011729.1"/>
</dbReference>
<organism evidence="3 4">
    <name type="scientific">Gloeothece citriformis (strain PCC 7424)</name>
    <name type="common">Cyanothece sp. (strain PCC 7424)</name>
    <dbReference type="NCBI Taxonomy" id="65393"/>
    <lineage>
        <taxon>Bacteria</taxon>
        <taxon>Bacillati</taxon>
        <taxon>Cyanobacteriota</taxon>
        <taxon>Cyanophyceae</taxon>
        <taxon>Oscillatoriophycideae</taxon>
        <taxon>Chroococcales</taxon>
        <taxon>Aphanothecaceae</taxon>
        <taxon>Gloeothece</taxon>
        <taxon>Gloeothece citriformis</taxon>
    </lineage>
</organism>
<dbReference type="InterPro" id="IPR007167">
    <property type="entry name" value="Fe-transptr_FeoA-like"/>
</dbReference>
<dbReference type="EMBL" id="CP001291">
    <property type="protein sequence ID" value="ACK71971.1"/>
    <property type="molecule type" value="Genomic_DNA"/>
</dbReference>
<proteinExistence type="predicted"/>
<evidence type="ECO:0000313" key="3">
    <source>
        <dbReference type="EMBL" id="ACK71971.1"/>
    </source>
</evidence>
<dbReference type="GO" id="GO:0046914">
    <property type="term" value="F:transition metal ion binding"/>
    <property type="evidence" value="ECO:0007669"/>
    <property type="project" value="InterPro"/>
</dbReference>
<dbReference type="OrthoDB" id="532181at2"/>
<evidence type="ECO:0000256" key="1">
    <source>
        <dbReference type="ARBA" id="ARBA00023004"/>
    </source>
</evidence>
<dbReference type="HOGENOM" id="CLU_150646_8_2_3"/>
<dbReference type="eggNOG" id="COG1918">
    <property type="taxonomic scope" value="Bacteria"/>
</dbReference>
<dbReference type="Proteomes" id="UP000002384">
    <property type="component" value="Chromosome"/>
</dbReference>
<protein>
    <submittedName>
        <fullName evidence="3">FeoA family protein</fullName>
    </submittedName>
</protein>
<name>B7KGP4_GLOC7</name>
<dbReference type="SMART" id="SM00899">
    <property type="entry name" value="FeoA"/>
    <property type="match status" value="1"/>
</dbReference>
<keyword evidence="1" id="KW-0408">Iron</keyword>
<dbReference type="InterPro" id="IPR038157">
    <property type="entry name" value="FeoA_core_dom"/>
</dbReference>
<evidence type="ECO:0000259" key="2">
    <source>
        <dbReference type="SMART" id="SM00899"/>
    </source>
</evidence>
<accession>B7KGP4</accession>
<dbReference type="Gene3D" id="2.30.30.90">
    <property type="match status" value="1"/>
</dbReference>
<evidence type="ECO:0000313" key="4">
    <source>
        <dbReference type="Proteomes" id="UP000002384"/>
    </source>
</evidence>
<feature type="domain" description="Ferrous iron transporter FeoA-like" evidence="2">
    <location>
        <begin position="2"/>
        <end position="72"/>
    </location>
</feature>
<sequence length="73" mass="8214">MMTLSKLKTGEKAIVAPWQTSDNTLIRKLMTMGIMPGVAIKLEQQFPSFIVQVGRTRAAFDRETAKLIYVERG</sequence>
<dbReference type="Pfam" id="PF04023">
    <property type="entry name" value="FeoA"/>
    <property type="match status" value="1"/>
</dbReference>
<dbReference type="KEGG" id="cyc:PCC7424_3582"/>
<gene>
    <name evidence="3" type="ordered locus">PCC7424_3582</name>
</gene>
<dbReference type="InterPro" id="IPR008988">
    <property type="entry name" value="Transcriptional_repressor_C"/>
</dbReference>
<dbReference type="SUPFAM" id="SSF50037">
    <property type="entry name" value="C-terminal domain of transcriptional repressors"/>
    <property type="match status" value="1"/>
</dbReference>
<dbReference type="AlphaFoldDB" id="B7KGP4"/>